<dbReference type="AlphaFoldDB" id="A0A5B7FDY3"/>
<proteinExistence type="predicted"/>
<protein>
    <submittedName>
        <fullName evidence="2">Uncharacterized protein</fullName>
    </submittedName>
</protein>
<gene>
    <name evidence="2" type="ORF">E2C01_039556</name>
</gene>
<feature type="region of interest" description="Disordered" evidence="1">
    <location>
        <begin position="121"/>
        <end position="140"/>
    </location>
</feature>
<evidence type="ECO:0000313" key="3">
    <source>
        <dbReference type="Proteomes" id="UP000324222"/>
    </source>
</evidence>
<name>A0A5B7FDY3_PORTR</name>
<dbReference type="EMBL" id="VSRR010006923">
    <property type="protein sequence ID" value="MPC45850.1"/>
    <property type="molecule type" value="Genomic_DNA"/>
</dbReference>
<feature type="compositionally biased region" description="Polar residues" evidence="1">
    <location>
        <begin position="129"/>
        <end position="140"/>
    </location>
</feature>
<feature type="compositionally biased region" description="Gly residues" evidence="1">
    <location>
        <begin position="52"/>
        <end position="64"/>
    </location>
</feature>
<feature type="compositionally biased region" description="Low complexity" evidence="1">
    <location>
        <begin position="13"/>
        <end position="22"/>
    </location>
</feature>
<dbReference type="Proteomes" id="UP000324222">
    <property type="component" value="Unassembled WGS sequence"/>
</dbReference>
<feature type="region of interest" description="Disordered" evidence="1">
    <location>
        <begin position="46"/>
        <end position="79"/>
    </location>
</feature>
<feature type="compositionally biased region" description="Basic residues" evidence="1">
    <location>
        <begin position="1"/>
        <end position="11"/>
    </location>
</feature>
<keyword evidence="3" id="KW-1185">Reference proteome</keyword>
<comment type="caution">
    <text evidence="2">The sequence shown here is derived from an EMBL/GenBank/DDBJ whole genome shotgun (WGS) entry which is preliminary data.</text>
</comment>
<evidence type="ECO:0000256" key="1">
    <source>
        <dbReference type="SAM" id="MobiDB-lite"/>
    </source>
</evidence>
<reference evidence="2 3" key="1">
    <citation type="submission" date="2019-05" db="EMBL/GenBank/DDBJ databases">
        <title>Another draft genome of Portunus trituberculatus and its Hox gene families provides insights of decapod evolution.</title>
        <authorList>
            <person name="Jeong J.-H."/>
            <person name="Song I."/>
            <person name="Kim S."/>
            <person name="Choi T."/>
            <person name="Kim D."/>
            <person name="Ryu S."/>
            <person name="Kim W."/>
        </authorList>
    </citation>
    <scope>NUCLEOTIDE SEQUENCE [LARGE SCALE GENOMIC DNA]</scope>
    <source>
        <tissue evidence="2">Muscle</tissue>
    </source>
</reference>
<sequence length="140" mass="15529">MHKILNGRKQNKTPTTTNTTTTTTVSSIAIKVRVPVKTRQELISQGRRCEPRGGGGSWEGGEGARMGHRLGGKGEFAPRQSPCLALGSRAMDFWIESRECIVGHNQRNRYKLISRDRLPGARVLPPTPRLSQPSSRLRVE</sequence>
<feature type="region of interest" description="Disordered" evidence="1">
    <location>
        <begin position="1"/>
        <end position="22"/>
    </location>
</feature>
<organism evidence="2 3">
    <name type="scientific">Portunus trituberculatus</name>
    <name type="common">Swimming crab</name>
    <name type="synonym">Neptunus trituberculatus</name>
    <dbReference type="NCBI Taxonomy" id="210409"/>
    <lineage>
        <taxon>Eukaryota</taxon>
        <taxon>Metazoa</taxon>
        <taxon>Ecdysozoa</taxon>
        <taxon>Arthropoda</taxon>
        <taxon>Crustacea</taxon>
        <taxon>Multicrustacea</taxon>
        <taxon>Malacostraca</taxon>
        <taxon>Eumalacostraca</taxon>
        <taxon>Eucarida</taxon>
        <taxon>Decapoda</taxon>
        <taxon>Pleocyemata</taxon>
        <taxon>Brachyura</taxon>
        <taxon>Eubrachyura</taxon>
        <taxon>Portunoidea</taxon>
        <taxon>Portunidae</taxon>
        <taxon>Portuninae</taxon>
        <taxon>Portunus</taxon>
    </lineage>
</organism>
<accession>A0A5B7FDY3</accession>
<evidence type="ECO:0000313" key="2">
    <source>
        <dbReference type="EMBL" id="MPC45850.1"/>
    </source>
</evidence>